<dbReference type="InterPro" id="IPR036866">
    <property type="entry name" value="RibonucZ/Hydroxyglut_hydro"/>
</dbReference>
<reference evidence="1 2" key="2">
    <citation type="submission" date="2015-01" db="EMBL/GenBank/DDBJ databases">
        <authorList>
            <consortium name="NBRP consortium"/>
            <person name="Sawabe T."/>
            <person name="Meirelles P."/>
            <person name="Feng G."/>
            <person name="Sayaka M."/>
            <person name="Hattori M."/>
            <person name="Ohkuma M."/>
        </authorList>
    </citation>
    <scope>NUCLEOTIDE SEQUENCE [LARGE SCALE GENOMIC DNA]</scope>
    <source>
        <strain evidence="2">JCM 19231</strain>
    </source>
</reference>
<comment type="caution">
    <text evidence="1">The sequence shown here is derived from an EMBL/GenBank/DDBJ whole genome shotgun (WGS) entry which is preliminary data.</text>
</comment>
<sequence>MDHLLDDGDSIKGFEDWQALFTQGHTDRDLSILHIPSKTLYIADLLVMVKGRLIPRFLSSIPIDISVLSRDWQSWMLNISCLLMVGKSQNPR</sequence>
<organism evidence="1 2">
    <name type="scientific">Vibrio ishigakensis</name>
    <dbReference type="NCBI Taxonomy" id="1481914"/>
    <lineage>
        <taxon>Bacteria</taxon>
        <taxon>Pseudomonadati</taxon>
        <taxon>Pseudomonadota</taxon>
        <taxon>Gammaproteobacteria</taxon>
        <taxon>Vibrionales</taxon>
        <taxon>Vibrionaceae</taxon>
        <taxon>Vibrio</taxon>
    </lineage>
</organism>
<dbReference type="Proteomes" id="UP000031671">
    <property type="component" value="Unassembled WGS sequence"/>
</dbReference>
<evidence type="ECO:0000313" key="2">
    <source>
        <dbReference type="Proteomes" id="UP000031671"/>
    </source>
</evidence>
<dbReference type="GO" id="GO:0016787">
    <property type="term" value="F:hydrolase activity"/>
    <property type="evidence" value="ECO:0007669"/>
    <property type="project" value="UniProtKB-KW"/>
</dbReference>
<keyword evidence="1" id="KW-0378">Hydrolase</keyword>
<protein>
    <submittedName>
        <fullName evidence="1">Zn-dependent hydrolase</fullName>
    </submittedName>
</protein>
<dbReference type="SUPFAM" id="SSF56281">
    <property type="entry name" value="Metallo-hydrolase/oxidoreductase"/>
    <property type="match status" value="1"/>
</dbReference>
<gene>
    <name evidence="1" type="ORF">JCM19231_4990</name>
</gene>
<proteinExistence type="predicted"/>
<dbReference type="Gene3D" id="3.60.15.10">
    <property type="entry name" value="Ribonuclease Z/Hydroxyacylglutathione hydrolase-like"/>
    <property type="match status" value="1"/>
</dbReference>
<name>A0A0B8NXP6_9VIBR</name>
<dbReference type="EMBL" id="BBRZ01000103">
    <property type="protein sequence ID" value="GAM58751.1"/>
    <property type="molecule type" value="Genomic_DNA"/>
</dbReference>
<dbReference type="AlphaFoldDB" id="A0A0B8NXP6"/>
<keyword evidence="2" id="KW-1185">Reference proteome</keyword>
<reference evidence="1 2" key="1">
    <citation type="submission" date="2015-01" db="EMBL/GenBank/DDBJ databases">
        <title>Vibrio sp. C1 JCM 19231 whole genome shotgun sequence.</title>
        <authorList>
            <person name="Sawabe T."/>
            <person name="Meirelles P."/>
            <person name="Feng G."/>
            <person name="Sayaka M."/>
            <person name="Hattori M."/>
            <person name="Ohkuma M."/>
        </authorList>
    </citation>
    <scope>NUCLEOTIDE SEQUENCE [LARGE SCALE GENOMIC DNA]</scope>
    <source>
        <strain evidence="2">JCM 19231</strain>
    </source>
</reference>
<accession>A0A0B8NXP6</accession>
<evidence type="ECO:0000313" key="1">
    <source>
        <dbReference type="EMBL" id="GAM58751.1"/>
    </source>
</evidence>